<dbReference type="EMBL" id="JANPWB010000003">
    <property type="protein sequence ID" value="KAJ1197188.1"/>
    <property type="molecule type" value="Genomic_DNA"/>
</dbReference>
<feature type="compositionally biased region" description="Basic and acidic residues" evidence="1">
    <location>
        <begin position="30"/>
        <end position="45"/>
    </location>
</feature>
<keyword evidence="3" id="KW-1185">Reference proteome</keyword>
<feature type="region of interest" description="Disordered" evidence="1">
    <location>
        <begin position="1"/>
        <end position="45"/>
    </location>
</feature>
<sequence>MRGLGGGTAGGAAAGKPGKQDGEEEGGGGWDRRGRSGGEKAGKRYGVEVARMAERGATCLQKQGQRLLPVTAPRLP</sequence>
<comment type="caution">
    <text evidence="2">The sequence shown here is derived from an EMBL/GenBank/DDBJ whole genome shotgun (WGS) entry which is preliminary data.</text>
</comment>
<organism evidence="2 3">
    <name type="scientific">Pleurodeles waltl</name>
    <name type="common">Iberian ribbed newt</name>
    <dbReference type="NCBI Taxonomy" id="8319"/>
    <lineage>
        <taxon>Eukaryota</taxon>
        <taxon>Metazoa</taxon>
        <taxon>Chordata</taxon>
        <taxon>Craniata</taxon>
        <taxon>Vertebrata</taxon>
        <taxon>Euteleostomi</taxon>
        <taxon>Amphibia</taxon>
        <taxon>Batrachia</taxon>
        <taxon>Caudata</taxon>
        <taxon>Salamandroidea</taxon>
        <taxon>Salamandridae</taxon>
        <taxon>Pleurodelinae</taxon>
        <taxon>Pleurodeles</taxon>
    </lineage>
</organism>
<gene>
    <name evidence="2" type="ORF">NDU88_001050</name>
</gene>
<accession>A0AAV7V7E9</accession>
<dbReference type="AlphaFoldDB" id="A0AAV7V7E9"/>
<evidence type="ECO:0000313" key="3">
    <source>
        <dbReference type="Proteomes" id="UP001066276"/>
    </source>
</evidence>
<name>A0AAV7V7E9_PLEWA</name>
<feature type="compositionally biased region" description="Gly residues" evidence="1">
    <location>
        <begin position="1"/>
        <end position="13"/>
    </location>
</feature>
<dbReference type="Proteomes" id="UP001066276">
    <property type="component" value="Chromosome 2_1"/>
</dbReference>
<reference evidence="2" key="1">
    <citation type="journal article" date="2022" name="bioRxiv">
        <title>Sequencing and chromosome-scale assembly of the giantPleurodeles waltlgenome.</title>
        <authorList>
            <person name="Brown T."/>
            <person name="Elewa A."/>
            <person name="Iarovenko S."/>
            <person name="Subramanian E."/>
            <person name="Araus A.J."/>
            <person name="Petzold A."/>
            <person name="Susuki M."/>
            <person name="Suzuki K.-i.T."/>
            <person name="Hayashi T."/>
            <person name="Toyoda A."/>
            <person name="Oliveira C."/>
            <person name="Osipova E."/>
            <person name="Leigh N.D."/>
            <person name="Simon A."/>
            <person name="Yun M.H."/>
        </authorList>
    </citation>
    <scope>NUCLEOTIDE SEQUENCE</scope>
    <source>
        <strain evidence="2">20211129_DDA</strain>
        <tissue evidence="2">Liver</tissue>
    </source>
</reference>
<evidence type="ECO:0000313" key="2">
    <source>
        <dbReference type="EMBL" id="KAJ1197188.1"/>
    </source>
</evidence>
<protein>
    <submittedName>
        <fullName evidence="2">Uncharacterized protein</fullName>
    </submittedName>
</protein>
<proteinExistence type="predicted"/>
<evidence type="ECO:0000256" key="1">
    <source>
        <dbReference type="SAM" id="MobiDB-lite"/>
    </source>
</evidence>